<evidence type="ECO:0000313" key="2">
    <source>
        <dbReference type="EMBL" id="GAA4486868.1"/>
    </source>
</evidence>
<evidence type="ECO:0000313" key="3">
    <source>
        <dbReference type="Proteomes" id="UP001501183"/>
    </source>
</evidence>
<gene>
    <name evidence="2" type="ORF">GCM10023094_44210</name>
</gene>
<proteinExistence type="predicted"/>
<evidence type="ECO:0000259" key="1">
    <source>
        <dbReference type="Pfam" id="PF09407"/>
    </source>
</evidence>
<organism evidence="2 3">
    <name type="scientific">Rhodococcus olei</name>
    <dbReference type="NCBI Taxonomy" id="2161675"/>
    <lineage>
        <taxon>Bacteria</taxon>
        <taxon>Bacillati</taxon>
        <taxon>Actinomycetota</taxon>
        <taxon>Actinomycetes</taxon>
        <taxon>Mycobacteriales</taxon>
        <taxon>Nocardiaceae</taxon>
        <taxon>Rhodococcus</taxon>
    </lineage>
</organism>
<dbReference type="EMBL" id="BAABFB010000066">
    <property type="protein sequence ID" value="GAA4486868.1"/>
    <property type="molecule type" value="Genomic_DNA"/>
</dbReference>
<dbReference type="Pfam" id="PF09407">
    <property type="entry name" value="AbiEi_1"/>
    <property type="match status" value="1"/>
</dbReference>
<dbReference type="Proteomes" id="UP001501183">
    <property type="component" value="Unassembled WGS sequence"/>
</dbReference>
<dbReference type="InterPro" id="IPR018547">
    <property type="entry name" value="AbiEi_C"/>
</dbReference>
<name>A0ABP8PJ61_9NOCA</name>
<reference evidence="3" key="1">
    <citation type="journal article" date="2019" name="Int. J. Syst. Evol. Microbiol.">
        <title>The Global Catalogue of Microorganisms (GCM) 10K type strain sequencing project: providing services to taxonomists for standard genome sequencing and annotation.</title>
        <authorList>
            <consortium name="The Broad Institute Genomics Platform"/>
            <consortium name="The Broad Institute Genome Sequencing Center for Infectious Disease"/>
            <person name="Wu L."/>
            <person name="Ma J."/>
        </authorList>
    </citation>
    <scope>NUCLEOTIDE SEQUENCE [LARGE SCALE GENOMIC DNA]</scope>
    <source>
        <strain evidence="3">JCM 32206</strain>
    </source>
</reference>
<feature type="domain" description="AbiEi antitoxin C-terminal" evidence="1">
    <location>
        <begin position="96"/>
        <end position="205"/>
    </location>
</feature>
<sequence>MTCTTVSSYCVDMDHTPERKRRDRALRERAGGQGGYFTSAQARACGYSADEMADAVVAGAWLQSDPGLFRLTTWRTGDFDEVARCCVRLDGAVVSHQSAAELHGLGHLHPSFLHVTAPDDGHARLDRVAVHHCDLAAGDTEHAGAFLITTPLRTVLDLADGGVSQWVLDEVVGDALAIDRLDREELEVGSDRCPTRVRQRVRRALSAWA</sequence>
<comment type="caution">
    <text evidence="2">The sequence shown here is derived from an EMBL/GenBank/DDBJ whole genome shotgun (WGS) entry which is preliminary data.</text>
</comment>
<keyword evidence="3" id="KW-1185">Reference proteome</keyword>
<protein>
    <recommendedName>
        <fullName evidence="1">AbiEi antitoxin C-terminal domain-containing protein</fullName>
    </recommendedName>
</protein>
<accession>A0ABP8PJ61</accession>